<evidence type="ECO:0000313" key="2">
    <source>
        <dbReference type="EMBL" id="TQV81704.1"/>
    </source>
</evidence>
<comment type="caution">
    <text evidence="2">The sequence shown here is derived from an EMBL/GenBank/DDBJ whole genome shotgun (WGS) entry which is preliminary data.</text>
</comment>
<name>A0A545TWX1_9PROT</name>
<accession>A0A545TWX1</accession>
<dbReference type="OrthoDB" id="7875767at2"/>
<dbReference type="InterPro" id="IPR012659">
    <property type="entry name" value="CHP02444"/>
</dbReference>
<protein>
    <submittedName>
        <fullName evidence="2">TIGR02444 family protein</fullName>
    </submittedName>
</protein>
<dbReference type="NCBIfam" id="TIGR02444">
    <property type="entry name" value="TIGR02444 family protein"/>
    <property type="match status" value="1"/>
</dbReference>
<dbReference type="EMBL" id="VHSH01000002">
    <property type="protein sequence ID" value="TQV81704.1"/>
    <property type="molecule type" value="Genomic_DNA"/>
</dbReference>
<dbReference type="AlphaFoldDB" id="A0A545TWX1"/>
<reference evidence="2 3" key="1">
    <citation type="submission" date="2019-06" db="EMBL/GenBank/DDBJ databases">
        <title>Whole genome sequence for Rhodospirillaceae sp. R148.</title>
        <authorList>
            <person name="Wang G."/>
        </authorList>
    </citation>
    <scope>NUCLEOTIDE SEQUENCE [LARGE SCALE GENOMIC DNA]</scope>
    <source>
        <strain evidence="2 3">R148</strain>
    </source>
</reference>
<evidence type="ECO:0000256" key="1">
    <source>
        <dbReference type="SAM" id="MobiDB-lite"/>
    </source>
</evidence>
<dbReference type="Proteomes" id="UP000315252">
    <property type="component" value="Unassembled WGS sequence"/>
</dbReference>
<proteinExistence type="predicted"/>
<feature type="region of interest" description="Disordered" evidence="1">
    <location>
        <begin position="1"/>
        <end position="29"/>
    </location>
</feature>
<organism evidence="2 3">
    <name type="scientific">Denitrobaculum tricleocarpae</name>
    <dbReference type="NCBI Taxonomy" id="2591009"/>
    <lineage>
        <taxon>Bacteria</taxon>
        <taxon>Pseudomonadati</taxon>
        <taxon>Pseudomonadota</taxon>
        <taxon>Alphaproteobacteria</taxon>
        <taxon>Rhodospirillales</taxon>
        <taxon>Rhodospirillaceae</taxon>
        <taxon>Denitrobaculum</taxon>
    </lineage>
</organism>
<gene>
    <name evidence="2" type="ORF">FKG95_05500</name>
</gene>
<keyword evidence="3" id="KW-1185">Reference proteome</keyword>
<dbReference type="Pfam" id="PF09523">
    <property type="entry name" value="DUF2390"/>
    <property type="match status" value="1"/>
</dbReference>
<evidence type="ECO:0000313" key="3">
    <source>
        <dbReference type="Proteomes" id="UP000315252"/>
    </source>
</evidence>
<dbReference type="RefSeq" id="WP_142895335.1">
    <property type="nucleotide sequence ID" value="NZ_ML660053.1"/>
</dbReference>
<sequence>MATPKSKREAAQTVVEPRETESGDGKRAGRAEENPFWVFSLAVYGRDGTAPACLALQDSKGLDVNLLLFCCWAGAAGRPLKPAELEDLIAAVKPWRTEIIEPLRSLRRMLGMHGAFEGASDTLLNQLKSAELESEAVQQRMLHECLPLEPGEASVKIAAENLKTYVKLLSVDCDSAVTADLAAVLRGAFPSLAPLEAVWTLV</sequence>